<protein>
    <recommendedName>
        <fullName evidence="3">Reverse transcriptase domain-containing protein</fullName>
    </recommendedName>
</protein>
<dbReference type="AlphaFoldDB" id="A0A699KEZ3"/>
<reference evidence="2" key="1">
    <citation type="journal article" date="2019" name="Sci. Rep.">
        <title>Draft genome of Tanacetum cinerariifolium, the natural source of mosquito coil.</title>
        <authorList>
            <person name="Yamashiro T."/>
            <person name="Shiraishi A."/>
            <person name="Satake H."/>
            <person name="Nakayama K."/>
        </authorList>
    </citation>
    <scope>NUCLEOTIDE SEQUENCE</scope>
</reference>
<comment type="caution">
    <text evidence="2">The sequence shown here is derived from an EMBL/GenBank/DDBJ whole genome shotgun (WGS) entry which is preliminary data.</text>
</comment>
<dbReference type="EMBL" id="BKCJ010511606">
    <property type="protein sequence ID" value="GFA90648.1"/>
    <property type="molecule type" value="Genomic_DNA"/>
</dbReference>
<proteinExistence type="predicted"/>
<feature type="compositionally biased region" description="Acidic residues" evidence="1">
    <location>
        <begin position="110"/>
        <end position="123"/>
    </location>
</feature>
<gene>
    <name evidence="2" type="ORF">Tci_662620</name>
</gene>
<accession>A0A699KEZ3</accession>
<evidence type="ECO:0000313" key="2">
    <source>
        <dbReference type="EMBL" id="GFA90648.1"/>
    </source>
</evidence>
<name>A0A699KEZ3_TANCI</name>
<organism evidence="2">
    <name type="scientific">Tanacetum cinerariifolium</name>
    <name type="common">Dalmatian daisy</name>
    <name type="synonym">Chrysanthemum cinerariifolium</name>
    <dbReference type="NCBI Taxonomy" id="118510"/>
    <lineage>
        <taxon>Eukaryota</taxon>
        <taxon>Viridiplantae</taxon>
        <taxon>Streptophyta</taxon>
        <taxon>Embryophyta</taxon>
        <taxon>Tracheophyta</taxon>
        <taxon>Spermatophyta</taxon>
        <taxon>Magnoliopsida</taxon>
        <taxon>eudicotyledons</taxon>
        <taxon>Gunneridae</taxon>
        <taxon>Pentapetalae</taxon>
        <taxon>asterids</taxon>
        <taxon>campanulids</taxon>
        <taxon>Asterales</taxon>
        <taxon>Asteraceae</taxon>
        <taxon>Asteroideae</taxon>
        <taxon>Anthemideae</taxon>
        <taxon>Anthemidinae</taxon>
        <taxon>Tanacetum</taxon>
    </lineage>
</organism>
<evidence type="ECO:0000256" key="1">
    <source>
        <dbReference type="SAM" id="MobiDB-lite"/>
    </source>
</evidence>
<feature type="region of interest" description="Disordered" evidence="1">
    <location>
        <begin position="110"/>
        <end position="143"/>
    </location>
</feature>
<evidence type="ECO:0008006" key="3">
    <source>
        <dbReference type="Google" id="ProtNLM"/>
    </source>
</evidence>
<sequence>MSIQEMKDLKQHYLKEMLSLSNDLGIKDYRNEKIDIHFRWKCEDKIDELRGENYSLGDIISQLPPFIVITTSPPVLPTFEDPEDFIIMGNEDLSTIPKKELDKFINSSVEELDPIPSESEDTSGSENKCDMPVCDDSSSKNEGLDDITSIPTGKEINHLDAILDSVQSFLNRANSIIFLIEEFVGELAPINPIPPGIVEADFHLEEDIRLNEKLLNNDSSPRPPKELNYEIHDAIIESFSPSPIPFDFYNVPSSPRPPKKPLDDDVYFDVEPDIGILTTKVMDDISNNSTRELYVHVPNVLPTLTTLYPVFDTLLPFSSENEDKLFNLEILTSKEEQSPHLLSHRGFKVFQLINDSKSPMMIYEGDIPILDVPYLHLYLP</sequence>